<protein>
    <submittedName>
        <fullName evidence="11">Efflux transporter outer membrane subunit</fullName>
    </submittedName>
</protein>
<dbReference type="Gene3D" id="1.20.1600.10">
    <property type="entry name" value="Outer membrane efflux proteins (OEP)"/>
    <property type="match status" value="1"/>
</dbReference>
<keyword evidence="3 9" id="KW-1134">Transmembrane beta strand</keyword>
<keyword evidence="7 9" id="KW-0564">Palmitate</keyword>
<comment type="similarity">
    <text evidence="2 9">Belongs to the outer membrane factor (OMF) (TC 1.B.17) family.</text>
</comment>
<accession>A0ABT5IVH2</accession>
<keyword evidence="4 9" id="KW-0812">Transmembrane</keyword>
<reference evidence="11 12" key="1">
    <citation type="submission" date="2023-01" db="EMBL/GenBank/DDBJ databases">
        <title>Novel species of the genus Vogesella isolated from rivers.</title>
        <authorList>
            <person name="Lu H."/>
        </authorList>
    </citation>
    <scope>NUCLEOTIDE SEQUENCE [LARGE SCALE GENOMIC DNA]</scope>
    <source>
        <strain evidence="11 12">DC21W</strain>
    </source>
</reference>
<evidence type="ECO:0000313" key="12">
    <source>
        <dbReference type="Proteomes" id="UP001219956"/>
    </source>
</evidence>
<sequence length="467" mass="50659">MRNINTRMPPLAVLPLSLLLASCATPDVAPPSASLLSAETLAVQAANPHIAANWWSAMNDPVLDKLVSVALARSPRLTMADAKLRAARASSDSVASSDGLRVNGSASFTRERSSEYGNNPPAYRGIYTNLETLGLDISYRFDFWGKTRAQLAAARGQARATELEADDARQWLAWAVSSQYLEWRAAQHALQLLREDLSQAEALLQNSQTRSKHGLAAPEELAQLQAQLAESRERLARASQREAQASHALAALTAQAQTSLAQLPDAPLPQWQLDSSQYSTAMLGQRADIQAARERVEAASATMRAARADFYPDLRIGSLAALSSAELSNLLDPGARLLRFAPALTLPIFSNGELNARLSGRTADYEQAVAQYNQTLLAAIQETADRSSQLHNLNQAESQAQAAQAARHEAARVLQARLQSGLVSRSQWLAENRRYTQARLTTLETRAQRLQAQAALLRALGSQRAAS</sequence>
<evidence type="ECO:0000256" key="3">
    <source>
        <dbReference type="ARBA" id="ARBA00022452"/>
    </source>
</evidence>
<proteinExistence type="inferred from homology"/>
<evidence type="ECO:0000256" key="1">
    <source>
        <dbReference type="ARBA" id="ARBA00004370"/>
    </source>
</evidence>
<feature type="chain" id="PRO_5044954622" evidence="9">
    <location>
        <begin position="30"/>
        <end position="467"/>
    </location>
</feature>
<comment type="subcellular location">
    <subcellularLocation>
        <location evidence="9">Cell membrane</location>
        <topology evidence="9">Lipid-anchor</topology>
    </subcellularLocation>
    <subcellularLocation>
        <location evidence="1">Membrane</location>
    </subcellularLocation>
</comment>
<keyword evidence="8 9" id="KW-0449">Lipoprotein</keyword>
<dbReference type="PROSITE" id="PS51257">
    <property type="entry name" value="PROKAR_LIPOPROTEIN"/>
    <property type="match status" value="1"/>
</dbReference>
<gene>
    <name evidence="11" type="ORF">PQU95_04765</name>
</gene>
<dbReference type="Pfam" id="PF02321">
    <property type="entry name" value="OEP"/>
    <property type="match status" value="2"/>
</dbReference>
<keyword evidence="6 9" id="KW-0472">Membrane</keyword>
<dbReference type="Proteomes" id="UP001219956">
    <property type="component" value="Unassembled WGS sequence"/>
</dbReference>
<feature type="signal peptide" evidence="9">
    <location>
        <begin position="1"/>
        <end position="29"/>
    </location>
</feature>
<organism evidence="11 12">
    <name type="scientific">Vogesella aquatica</name>
    <dbReference type="NCBI Taxonomy" id="2984206"/>
    <lineage>
        <taxon>Bacteria</taxon>
        <taxon>Pseudomonadati</taxon>
        <taxon>Pseudomonadota</taxon>
        <taxon>Betaproteobacteria</taxon>
        <taxon>Neisseriales</taxon>
        <taxon>Chromobacteriaceae</taxon>
        <taxon>Vogesella</taxon>
    </lineage>
</organism>
<feature type="coiled-coil region" evidence="10">
    <location>
        <begin position="190"/>
        <end position="241"/>
    </location>
</feature>
<evidence type="ECO:0000313" key="11">
    <source>
        <dbReference type="EMBL" id="MDC7716529.1"/>
    </source>
</evidence>
<dbReference type="PANTHER" id="PTHR30203">
    <property type="entry name" value="OUTER MEMBRANE CATION EFFLUX PROTEIN"/>
    <property type="match status" value="1"/>
</dbReference>
<dbReference type="PANTHER" id="PTHR30203:SF20">
    <property type="entry name" value="MULTIDRUG RESISTANCE OUTER MEMBRANE PROTEIN MDTP-RELATED"/>
    <property type="match status" value="1"/>
</dbReference>
<dbReference type="EMBL" id="JAQQLF010000005">
    <property type="protein sequence ID" value="MDC7716529.1"/>
    <property type="molecule type" value="Genomic_DNA"/>
</dbReference>
<keyword evidence="12" id="KW-1185">Reference proteome</keyword>
<dbReference type="NCBIfam" id="TIGR01845">
    <property type="entry name" value="outer_NodT"/>
    <property type="match status" value="1"/>
</dbReference>
<evidence type="ECO:0000256" key="4">
    <source>
        <dbReference type="ARBA" id="ARBA00022692"/>
    </source>
</evidence>
<dbReference type="RefSeq" id="WP_272750927.1">
    <property type="nucleotide sequence ID" value="NZ_JAQQLF010000005.1"/>
</dbReference>
<evidence type="ECO:0000256" key="8">
    <source>
        <dbReference type="ARBA" id="ARBA00023288"/>
    </source>
</evidence>
<evidence type="ECO:0000256" key="7">
    <source>
        <dbReference type="ARBA" id="ARBA00023139"/>
    </source>
</evidence>
<dbReference type="InterPro" id="IPR010131">
    <property type="entry name" value="MdtP/NodT-like"/>
</dbReference>
<keyword evidence="10" id="KW-0175">Coiled coil</keyword>
<evidence type="ECO:0000256" key="9">
    <source>
        <dbReference type="RuleBase" id="RU362097"/>
    </source>
</evidence>
<keyword evidence="5 9" id="KW-0732">Signal</keyword>
<name>A0ABT5IVH2_9NEIS</name>
<evidence type="ECO:0000256" key="10">
    <source>
        <dbReference type="SAM" id="Coils"/>
    </source>
</evidence>
<comment type="caution">
    <text evidence="11">The sequence shown here is derived from an EMBL/GenBank/DDBJ whole genome shotgun (WGS) entry which is preliminary data.</text>
</comment>
<dbReference type="Gene3D" id="2.20.200.10">
    <property type="entry name" value="Outer membrane efflux proteins (OEP)"/>
    <property type="match status" value="1"/>
</dbReference>
<evidence type="ECO:0000256" key="5">
    <source>
        <dbReference type="ARBA" id="ARBA00022729"/>
    </source>
</evidence>
<evidence type="ECO:0000256" key="2">
    <source>
        <dbReference type="ARBA" id="ARBA00007613"/>
    </source>
</evidence>
<dbReference type="SUPFAM" id="SSF56954">
    <property type="entry name" value="Outer membrane efflux proteins (OEP)"/>
    <property type="match status" value="1"/>
</dbReference>
<evidence type="ECO:0000256" key="6">
    <source>
        <dbReference type="ARBA" id="ARBA00023136"/>
    </source>
</evidence>
<dbReference type="InterPro" id="IPR003423">
    <property type="entry name" value="OMP_efflux"/>
</dbReference>